<comment type="caution">
    <text evidence="1">The sequence shown here is derived from an EMBL/GenBank/DDBJ whole genome shotgun (WGS) entry which is preliminary data.</text>
</comment>
<organism evidence="1 2">
    <name type="scientific">Rotaria socialis</name>
    <dbReference type="NCBI Taxonomy" id="392032"/>
    <lineage>
        <taxon>Eukaryota</taxon>
        <taxon>Metazoa</taxon>
        <taxon>Spiralia</taxon>
        <taxon>Gnathifera</taxon>
        <taxon>Rotifera</taxon>
        <taxon>Eurotatoria</taxon>
        <taxon>Bdelloidea</taxon>
        <taxon>Philodinida</taxon>
        <taxon>Philodinidae</taxon>
        <taxon>Rotaria</taxon>
    </lineage>
</organism>
<dbReference type="AlphaFoldDB" id="A0A821REH6"/>
<protein>
    <submittedName>
        <fullName evidence="1">Uncharacterized protein</fullName>
    </submittedName>
</protein>
<dbReference type="Proteomes" id="UP000663873">
    <property type="component" value="Unassembled WGS sequence"/>
</dbReference>
<feature type="non-terminal residue" evidence="1">
    <location>
        <position position="1"/>
    </location>
</feature>
<dbReference type="EMBL" id="CAJOBP010057942">
    <property type="protein sequence ID" value="CAF4840768.1"/>
    <property type="molecule type" value="Genomic_DNA"/>
</dbReference>
<reference evidence="1" key="1">
    <citation type="submission" date="2021-02" db="EMBL/GenBank/DDBJ databases">
        <authorList>
            <person name="Nowell W R."/>
        </authorList>
    </citation>
    <scope>NUCLEOTIDE SEQUENCE</scope>
</reference>
<accession>A0A821REH6</accession>
<keyword evidence="2" id="KW-1185">Reference proteome</keyword>
<evidence type="ECO:0000313" key="1">
    <source>
        <dbReference type="EMBL" id="CAF4840768.1"/>
    </source>
</evidence>
<proteinExistence type="predicted"/>
<sequence length="108" mass="12999">QLHDEYYQEIDKQYSIVNEQIEKKNFSSGLKDQIEYLYIYSQLNSIEKRIRLNTNLFTINQFNEKLRVKFAHYKQLTTETTVVPLKQLFEDKVQSNRKQHLPSPSSKK</sequence>
<name>A0A821REH6_9BILA</name>
<evidence type="ECO:0000313" key="2">
    <source>
        <dbReference type="Proteomes" id="UP000663873"/>
    </source>
</evidence>
<gene>
    <name evidence="1" type="ORF">UJA718_LOCUS43044</name>
</gene>
<feature type="non-terminal residue" evidence="1">
    <location>
        <position position="108"/>
    </location>
</feature>